<proteinExistence type="predicted"/>
<feature type="domain" description="SCP2" evidence="1">
    <location>
        <begin position="17"/>
        <end position="115"/>
    </location>
</feature>
<accession>A0A2W5Z512</accession>
<dbReference type="Proteomes" id="UP000248724">
    <property type="component" value="Unassembled WGS sequence"/>
</dbReference>
<dbReference type="Pfam" id="PF02036">
    <property type="entry name" value="SCP2"/>
    <property type="match status" value="1"/>
</dbReference>
<dbReference type="EMBL" id="QHBU01000153">
    <property type="protein sequence ID" value="PZR80402.1"/>
    <property type="molecule type" value="Genomic_DNA"/>
</dbReference>
<evidence type="ECO:0000313" key="4">
    <source>
        <dbReference type="Proteomes" id="UP000248724"/>
    </source>
</evidence>
<dbReference type="RefSeq" id="WP_337313739.1">
    <property type="nucleotide sequence ID" value="NZ_JAEKNS010000145.1"/>
</dbReference>
<gene>
    <name evidence="3" type="ORF">DLM65_08190</name>
    <name evidence="2" type="ORF">JF886_14585</name>
</gene>
<dbReference type="Gene3D" id="3.30.1050.10">
    <property type="entry name" value="SCP2 sterol-binding domain"/>
    <property type="match status" value="1"/>
</dbReference>
<reference evidence="2 5" key="3">
    <citation type="submission" date="2020-10" db="EMBL/GenBank/DDBJ databases">
        <title>Ca. Dormibacterota MAGs.</title>
        <authorList>
            <person name="Montgomery K."/>
        </authorList>
    </citation>
    <scope>NUCLEOTIDE SEQUENCE [LARGE SCALE GENOMIC DNA]</scope>
    <source>
        <strain evidence="2">SC8812_S17_18</strain>
    </source>
</reference>
<name>A0A2W5Z512_9BACT</name>
<reference evidence="3 4" key="1">
    <citation type="journal article" date="2017" name="Nature">
        <title>Atmospheric trace gases support primary production in Antarctic desert surface soil.</title>
        <authorList>
            <person name="Ji M."/>
            <person name="Greening C."/>
            <person name="Vanwonterghem I."/>
            <person name="Carere C.R."/>
            <person name="Bay S.K."/>
            <person name="Steen J.A."/>
            <person name="Montgomery K."/>
            <person name="Lines T."/>
            <person name="Beardall J."/>
            <person name="van Dorst J."/>
            <person name="Snape I."/>
            <person name="Stott M.B."/>
            <person name="Hugenholtz P."/>
            <person name="Ferrari B.C."/>
        </authorList>
    </citation>
    <scope>NUCLEOTIDE SEQUENCE [LARGE SCALE GENOMIC DNA]</scope>
    <source>
        <strain evidence="3">RRmetagenome_bin12</strain>
    </source>
</reference>
<organism evidence="3 4">
    <name type="scientific">Candidatus Aeolococcus gillhamiae</name>
    <dbReference type="NCBI Taxonomy" id="3127015"/>
    <lineage>
        <taxon>Bacteria</taxon>
        <taxon>Bacillati</taxon>
        <taxon>Candidatus Dormiibacterota</taxon>
        <taxon>Candidatus Dormibacteria</taxon>
        <taxon>Candidatus Aeolococcales</taxon>
        <taxon>Candidatus Aeolococcaceae</taxon>
        <taxon>Candidatus Aeolococcus</taxon>
    </lineage>
</organism>
<evidence type="ECO:0000313" key="2">
    <source>
        <dbReference type="EMBL" id="MBJ7596055.1"/>
    </source>
</evidence>
<reference evidence="3" key="2">
    <citation type="submission" date="2018-05" db="EMBL/GenBank/DDBJ databases">
        <authorList>
            <person name="Ferrari B."/>
        </authorList>
    </citation>
    <scope>NUCLEOTIDE SEQUENCE</scope>
    <source>
        <strain evidence="3">RRmetagenome_bin12</strain>
    </source>
</reference>
<evidence type="ECO:0000313" key="3">
    <source>
        <dbReference type="EMBL" id="PZR80402.1"/>
    </source>
</evidence>
<dbReference type="EMBL" id="JAEKNS010000145">
    <property type="protein sequence ID" value="MBJ7596055.1"/>
    <property type="molecule type" value="Genomic_DNA"/>
</dbReference>
<dbReference type="AlphaFoldDB" id="A0A2W5Z512"/>
<evidence type="ECO:0000313" key="5">
    <source>
        <dbReference type="Proteomes" id="UP000606991"/>
    </source>
</evidence>
<dbReference type="InterPro" id="IPR036527">
    <property type="entry name" value="SCP2_sterol-bd_dom_sf"/>
</dbReference>
<sequence length="140" mass="15684">MAYEAYSPEWAEAFKAEINKSPVYKQAAANWEGTVGLVVLAEPDKNVPDDMGIFLDLWHGEAREVRPTTREEAEAAQYVITGAYSRWKKVAKGEMDATKGIMLGQLKLKGDFPTLVRYTKASQELTECTTRVPVNWPDEA</sequence>
<protein>
    <submittedName>
        <fullName evidence="3">Fis family transcriptional regulator</fullName>
    </submittedName>
    <submittedName>
        <fullName evidence="2">SCP2 sterol-binding domain-containing protein</fullName>
    </submittedName>
</protein>
<dbReference type="InterPro" id="IPR003033">
    <property type="entry name" value="SCP2_sterol-bd_dom"/>
</dbReference>
<comment type="caution">
    <text evidence="3">The sequence shown here is derived from an EMBL/GenBank/DDBJ whole genome shotgun (WGS) entry which is preliminary data.</text>
</comment>
<dbReference type="Proteomes" id="UP000606991">
    <property type="component" value="Unassembled WGS sequence"/>
</dbReference>
<dbReference type="SUPFAM" id="SSF55718">
    <property type="entry name" value="SCP-like"/>
    <property type="match status" value="1"/>
</dbReference>
<accession>A0A934K5E6</accession>
<evidence type="ECO:0000259" key="1">
    <source>
        <dbReference type="Pfam" id="PF02036"/>
    </source>
</evidence>